<feature type="transmembrane region" description="Helical" evidence="12">
    <location>
        <begin position="269"/>
        <end position="290"/>
    </location>
</feature>
<feature type="transmembrane region" description="Helical" evidence="12">
    <location>
        <begin position="96"/>
        <end position="117"/>
    </location>
</feature>
<feature type="transmembrane region" description="Helical" evidence="12">
    <location>
        <begin position="12"/>
        <end position="29"/>
    </location>
</feature>
<evidence type="ECO:0000256" key="2">
    <source>
        <dbReference type="ARBA" id="ARBA00022475"/>
    </source>
</evidence>
<dbReference type="Pfam" id="PF02628">
    <property type="entry name" value="COX15-CtaA"/>
    <property type="match status" value="1"/>
</dbReference>
<dbReference type="InterPro" id="IPR050450">
    <property type="entry name" value="COX15/CtaA_HemeA_synthase"/>
</dbReference>
<feature type="transmembrane region" description="Helical" evidence="12">
    <location>
        <begin position="244"/>
        <end position="263"/>
    </location>
</feature>
<feature type="transmembrane region" description="Helical" evidence="12">
    <location>
        <begin position="63"/>
        <end position="84"/>
    </location>
</feature>
<evidence type="ECO:0000256" key="12">
    <source>
        <dbReference type="SAM" id="Phobius"/>
    </source>
</evidence>
<comment type="pathway">
    <text evidence="11">Porphyrin-containing compound metabolism.</text>
</comment>
<evidence type="ECO:0000256" key="11">
    <source>
        <dbReference type="ARBA" id="ARBA00023444"/>
    </source>
</evidence>
<organism evidence="13 14">
    <name type="scientific">Rubrivirga marina</name>
    <dbReference type="NCBI Taxonomy" id="1196024"/>
    <lineage>
        <taxon>Bacteria</taxon>
        <taxon>Pseudomonadati</taxon>
        <taxon>Rhodothermota</taxon>
        <taxon>Rhodothermia</taxon>
        <taxon>Rhodothermales</taxon>
        <taxon>Rubricoccaceae</taxon>
        <taxon>Rubrivirga</taxon>
    </lineage>
</organism>
<keyword evidence="9 12" id="KW-0472">Membrane</keyword>
<keyword evidence="8" id="KW-0350">Heme biosynthesis</keyword>
<evidence type="ECO:0000313" key="13">
    <source>
        <dbReference type="EMBL" id="PAP77369.1"/>
    </source>
</evidence>
<evidence type="ECO:0000313" key="14">
    <source>
        <dbReference type="Proteomes" id="UP000216339"/>
    </source>
</evidence>
<keyword evidence="3 12" id="KW-0812">Transmembrane</keyword>
<dbReference type="GO" id="GO:0046872">
    <property type="term" value="F:metal ion binding"/>
    <property type="evidence" value="ECO:0007669"/>
    <property type="project" value="UniProtKB-KW"/>
</dbReference>
<evidence type="ECO:0000256" key="9">
    <source>
        <dbReference type="ARBA" id="ARBA00023136"/>
    </source>
</evidence>
<sequence>MLNVSSRTVSRVAWGVLGYTVLVILWGAFVRASGSGAGCGDHWPLCNGEVVPTAPTMNTIVEFGHRITSALAGIAALGLVAVVFRGTAKGSPVRKAAVASLVFMITEGAIGAGLVLFEYVAYNPSIGRAVWMAAHLTNTFFLLGALTLTAWWSEGADTPRLGMRAEAGWVGAALLAVLVLGAGGAITALGDTLVLGGGLDPETDPIVAAILGARVFHPTMAFVALAILGAAVFATRTGARPTTLGMTILGVFLGQMALGALNVALMAPIWLQIVHLLITDLIWIAMIVWASETLAAPALEPVESAAVAA</sequence>
<keyword evidence="7" id="KW-0408">Iron</keyword>
<dbReference type="InterPro" id="IPR003780">
    <property type="entry name" value="COX15/CtaA_fam"/>
</dbReference>
<protein>
    <submittedName>
        <fullName evidence="13">Cytochrome oxidase assembly protein</fullName>
    </submittedName>
</protein>
<keyword evidence="4" id="KW-0479">Metal-binding</keyword>
<evidence type="ECO:0000256" key="1">
    <source>
        <dbReference type="ARBA" id="ARBA00004141"/>
    </source>
</evidence>
<dbReference type="Proteomes" id="UP000216339">
    <property type="component" value="Unassembled WGS sequence"/>
</dbReference>
<evidence type="ECO:0000256" key="4">
    <source>
        <dbReference type="ARBA" id="ARBA00022723"/>
    </source>
</evidence>
<evidence type="ECO:0000256" key="6">
    <source>
        <dbReference type="ARBA" id="ARBA00023002"/>
    </source>
</evidence>
<keyword evidence="14" id="KW-1185">Reference proteome</keyword>
<reference evidence="13 14" key="1">
    <citation type="submission" date="2016-11" db="EMBL/GenBank/DDBJ databases">
        <title>Study of marine rhodopsin-containing bacteria.</title>
        <authorList>
            <person name="Yoshizawa S."/>
            <person name="Kumagai Y."/>
            <person name="Kogure K."/>
        </authorList>
    </citation>
    <scope>NUCLEOTIDE SEQUENCE [LARGE SCALE GENOMIC DNA]</scope>
    <source>
        <strain evidence="13 14">SAORIC-28</strain>
    </source>
</reference>
<feature type="transmembrane region" description="Helical" evidence="12">
    <location>
        <begin position="206"/>
        <end position="232"/>
    </location>
</feature>
<evidence type="ECO:0000256" key="8">
    <source>
        <dbReference type="ARBA" id="ARBA00023133"/>
    </source>
</evidence>
<keyword evidence="6" id="KW-0560">Oxidoreductase</keyword>
<gene>
    <name evidence="13" type="ORF">BSZ37_13460</name>
</gene>
<comment type="caution">
    <text evidence="13">The sequence shown here is derived from an EMBL/GenBank/DDBJ whole genome shotgun (WGS) entry which is preliminary data.</text>
</comment>
<dbReference type="RefSeq" id="WP_095511038.1">
    <property type="nucleotide sequence ID" value="NZ_MQWD01000001.1"/>
</dbReference>
<dbReference type="PANTHER" id="PTHR35457:SF1">
    <property type="entry name" value="HEME A SYNTHASE"/>
    <property type="match status" value="1"/>
</dbReference>
<feature type="transmembrane region" description="Helical" evidence="12">
    <location>
        <begin position="129"/>
        <end position="153"/>
    </location>
</feature>
<evidence type="ECO:0000256" key="7">
    <source>
        <dbReference type="ARBA" id="ARBA00023004"/>
    </source>
</evidence>
<proteinExistence type="predicted"/>
<evidence type="ECO:0000256" key="5">
    <source>
        <dbReference type="ARBA" id="ARBA00022989"/>
    </source>
</evidence>
<keyword evidence="2" id="KW-1003">Cell membrane</keyword>
<feature type="transmembrane region" description="Helical" evidence="12">
    <location>
        <begin position="165"/>
        <end position="186"/>
    </location>
</feature>
<name>A0A271J3T9_9BACT</name>
<dbReference type="AlphaFoldDB" id="A0A271J3T9"/>
<accession>A0A271J3T9</accession>
<evidence type="ECO:0000256" key="3">
    <source>
        <dbReference type="ARBA" id="ARBA00022692"/>
    </source>
</evidence>
<evidence type="ECO:0000256" key="10">
    <source>
        <dbReference type="ARBA" id="ARBA00023157"/>
    </source>
</evidence>
<keyword evidence="10" id="KW-1015">Disulfide bond</keyword>
<keyword evidence="5 12" id="KW-1133">Transmembrane helix</keyword>
<dbReference type="OrthoDB" id="1447144at2"/>
<comment type="subcellular location">
    <subcellularLocation>
        <location evidence="1">Membrane</location>
        <topology evidence="1">Multi-pass membrane protein</topology>
    </subcellularLocation>
</comment>
<dbReference type="PANTHER" id="PTHR35457">
    <property type="entry name" value="HEME A SYNTHASE"/>
    <property type="match status" value="1"/>
</dbReference>
<dbReference type="GO" id="GO:0006784">
    <property type="term" value="P:heme A biosynthetic process"/>
    <property type="evidence" value="ECO:0007669"/>
    <property type="project" value="InterPro"/>
</dbReference>
<dbReference type="GO" id="GO:0016491">
    <property type="term" value="F:oxidoreductase activity"/>
    <property type="evidence" value="ECO:0007669"/>
    <property type="project" value="UniProtKB-KW"/>
</dbReference>
<dbReference type="EMBL" id="MQWD01000001">
    <property type="protein sequence ID" value="PAP77369.1"/>
    <property type="molecule type" value="Genomic_DNA"/>
</dbReference>
<dbReference type="GO" id="GO:0016020">
    <property type="term" value="C:membrane"/>
    <property type="evidence" value="ECO:0007669"/>
    <property type="project" value="UniProtKB-SubCell"/>
</dbReference>